<keyword evidence="1" id="KW-0812">Transmembrane</keyword>
<evidence type="ECO:0000256" key="1">
    <source>
        <dbReference type="SAM" id="Phobius"/>
    </source>
</evidence>
<dbReference type="Proteomes" id="UP000800093">
    <property type="component" value="Unassembled WGS sequence"/>
</dbReference>
<accession>A0A9P4K8B0</accession>
<keyword evidence="3" id="KW-1185">Reference proteome</keyword>
<reference evidence="3" key="1">
    <citation type="journal article" date="2020" name="Stud. Mycol.">
        <title>101 Dothideomycetes genomes: A test case for predicting lifestyles and emergence of pathogens.</title>
        <authorList>
            <person name="Haridas S."/>
            <person name="Albert R."/>
            <person name="Binder M."/>
            <person name="Bloem J."/>
            <person name="LaButti K."/>
            <person name="Salamov A."/>
            <person name="Andreopoulos B."/>
            <person name="Baker S."/>
            <person name="Barry K."/>
            <person name="Bills G."/>
            <person name="Bluhm B."/>
            <person name="Cannon C."/>
            <person name="Castanera R."/>
            <person name="Culley D."/>
            <person name="Daum C."/>
            <person name="Ezra D."/>
            <person name="Gonzalez J."/>
            <person name="Henrissat B."/>
            <person name="Kuo A."/>
            <person name="Liang C."/>
            <person name="Lipzen A."/>
            <person name="Lutzoni F."/>
            <person name="Magnuson J."/>
            <person name="Mondo S."/>
            <person name="Nolan M."/>
            <person name="Ohm R."/>
            <person name="Pangilinan J."/>
            <person name="Park H.-J."/>
            <person name="Ramirez L."/>
            <person name="Alfaro M."/>
            <person name="Sun H."/>
            <person name="Tritt A."/>
            <person name="Yoshinaga Y."/>
            <person name="Zwiers L.-H."/>
            <person name="Turgeon B."/>
            <person name="Goodwin S."/>
            <person name="Spatafora J."/>
            <person name="Crous P."/>
            <person name="Grigoriev I."/>
        </authorList>
    </citation>
    <scope>NUCLEOTIDE SEQUENCE [LARGE SCALE GENOMIC DNA]</scope>
    <source>
        <strain evidence="3">CBS 304.66</strain>
    </source>
</reference>
<gene>
    <name evidence="2" type="ORF">CC78DRAFT_604781</name>
</gene>
<keyword evidence="1" id="KW-1133">Transmembrane helix</keyword>
<organism evidence="2 3">
    <name type="scientific">Lojkania enalia</name>
    <dbReference type="NCBI Taxonomy" id="147567"/>
    <lineage>
        <taxon>Eukaryota</taxon>
        <taxon>Fungi</taxon>
        <taxon>Dikarya</taxon>
        <taxon>Ascomycota</taxon>
        <taxon>Pezizomycotina</taxon>
        <taxon>Dothideomycetes</taxon>
        <taxon>Pleosporomycetidae</taxon>
        <taxon>Pleosporales</taxon>
        <taxon>Pleosporales incertae sedis</taxon>
        <taxon>Lojkania</taxon>
    </lineage>
</organism>
<dbReference type="EMBL" id="ML986630">
    <property type="protein sequence ID" value="KAF2263132.1"/>
    <property type="molecule type" value="Genomic_DNA"/>
</dbReference>
<name>A0A9P4K8B0_9PLEO</name>
<evidence type="ECO:0000313" key="2">
    <source>
        <dbReference type="EMBL" id="KAF2263132.1"/>
    </source>
</evidence>
<evidence type="ECO:0000313" key="3">
    <source>
        <dbReference type="Proteomes" id="UP000800093"/>
    </source>
</evidence>
<keyword evidence="1" id="KW-0472">Membrane</keyword>
<dbReference type="OrthoDB" id="4494341at2759"/>
<dbReference type="AlphaFoldDB" id="A0A9P4K8B0"/>
<protein>
    <submittedName>
        <fullName evidence="2">Uncharacterized protein</fullName>
    </submittedName>
</protein>
<feature type="transmembrane region" description="Helical" evidence="1">
    <location>
        <begin position="6"/>
        <end position="23"/>
    </location>
</feature>
<sequence>MEITQLYAISVGGILLFFILVNFRPYIEAFLRAVSLPASKHLTYPRIIHRHRYLGL</sequence>
<comment type="caution">
    <text evidence="2">The sequence shown here is derived from an EMBL/GenBank/DDBJ whole genome shotgun (WGS) entry which is preliminary data.</text>
</comment>
<proteinExistence type="predicted"/>